<feature type="signal peptide" evidence="1">
    <location>
        <begin position="1"/>
        <end position="21"/>
    </location>
</feature>
<proteinExistence type="predicted"/>
<feature type="chain" id="PRO_5043026086" description="Chitin-binding type-4 domain-containing protein" evidence="1">
    <location>
        <begin position="22"/>
        <end position="212"/>
    </location>
</feature>
<evidence type="ECO:0000259" key="2">
    <source>
        <dbReference type="Pfam" id="PF03067"/>
    </source>
</evidence>
<dbReference type="PANTHER" id="PTHR21113:SF14">
    <property type="entry name" value="LP24064P"/>
    <property type="match status" value="1"/>
</dbReference>
<protein>
    <recommendedName>
        <fullName evidence="2">Chitin-binding type-4 domain-containing protein</fullName>
    </recommendedName>
</protein>
<evidence type="ECO:0000256" key="1">
    <source>
        <dbReference type="SAM" id="SignalP"/>
    </source>
</evidence>
<keyword evidence="4" id="KW-1185">Reference proteome</keyword>
<sequence length="212" mass="23926">MIKIFLFGVVIIGWFQREANGHGMMIDPPNRSSRWRFDLSAPINYDDNELFCGGFGEQWEVNGGKCGICGDSYSKPRPRPNELGGLYGEGVIVAEYNSDSVINVTIQLDQNHKGYFNFSLCDFERSIYGEEEECFKPILLVGGSEKVPIYSEQGNGRFTYELRLPTGLKSRHSILRWQYKAGNSWGIDDDGTECLGCGKQETYRTCTDVTII</sequence>
<organism evidence="3 4">
    <name type="scientific">Aquatica leii</name>
    <dbReference type="NCBI Taxonomy" id="1421715"/>
    <lineage>
        <taxon>Eukaryota</taxon>
        <taxon>Metazoa</taxon>
        <taxon>Ecdysozoa</taxon>
        <taxon>Arthropoda</taxon>
        <taxon>Hexapoda</taxon>
        <taxon>Insecta</taxon>
        <taxon>Pterygota</taxon>
        <taxon>Neoptera</taxon>
        <taxon>Endopterygota</taxon>
        <taxon>Coleoptera</taxon>
        <taxon>Polyphaga</taxon>
        <taxon>Elateriformia</taxon>
        <taxon>Elateroidea</taxon>
        <taxon>Lampyridae</taxon>
        <taxon>Luciolinae</taxon>
        <taxon>Aquatica</taxon>
    </lineage>
</organism>
<dbReference type="Pfam" id="PF03067">
    <property type="entry name" value="LPMO_10"/>
    <property type="match status" value="1"/>
</dbReference>
<feature type="domain" description="Chitin-binding type-4" evidence="2">
    <location>
        <begin position="22"/>
        <end position="209"/>
    </location>
</feature>
<dbReference type="EMBL" id="JARPUR010000001">
    <property type="protein sequence ID" value="KAK4884511.1"/>
    <property type="molecule type" value="Genomic_DNA"/>
</dbReference>
<keyword evidence="1" id="KW-0732">Signal</keyword>
<gene>
    <name evidence="3" type="ORF">RN001_000782</name>
</gene>
<evidence type="ECO:0000313" key="4">
    <source>
        <dbReference type="Proteomes" id="UP001353858"/>
    </source>
</evidence>
<name>A0AAN7PMR0_9COLE</name>
<evidence type="ECO:0000313" key="3">
    <source>
        <dbReference type="EMBL" id="KAK4884511.1"/>
    </source>
</evidence>
<comment type="caution">
    <text evidence="3">The sequence shown here is derived from an EMBL/GenBank/DDBJ whole genome shotgun (WGS) entry which is preliminary data.</text>
</comment>
<dbReference type="AlphaFoldDB" id="A0AAN7PMR0"/>
<accession>A0AAN7PMR0</accession>
<reference evidence="4" key="1">
    <citation type="submission" date="2023-01" db="EMBL/GenBank/DDBJ databases">
        <title>Key to firefly adult light organ development and bioluminescence: homeobox transcription factors regulate luciferase expression and transportation to peroxisome.</title>
        <authorList>
            <person name="Fu X."/>
        </authorList>
    </citation>
    <scope>NUCLEOTIDE SEQUENCE [LARGE SCALE GENOMIC DNA]</scope>
</reference>
<dbReference type="InterPro" id="IPR004302">
    <property type="entry name" value="Cellulose/chitin-bd_N"/>
</dbReference>
<dbReference type="Proteomes" id="UP001353858">
    <property type="component" value="Unassembled WGS sequence"/>
</dbReference>
<dbReference type="PANTHER" id="PTHR21113">
    <property type="entry name" value="AGAP001705-PA"/>
    <property type="match status" value="1"/>
</dbReference>